<dbReference type="AlphaFoldDB" id="A0A834W6S0"/>
<reference evidence="2" key="1">
    <citation type="submission" date="2020-09" db="EMBL/GenBank/DDBJ databases">
        <title>Genome-Enabled Discovery of Anthraquinone Biosynthesis in Senna tora.</title>
        <authorList>
            <person name="Kang S.-H."/>
            <person name="Pandey R.P."/>
            <person name="Lee C.-M."/>
            <person name="Sim J.-S."/>
            <person name="Jeong J.-T."/>
            <person name="Choi B.-S."/>
            <person name="Jung M."/>
            <person name="Ginzburg D."/>
            <person name="Zhao K."/>
            <person name="Won S.Y."/>
            <person name="Oh T.-J."/>
            <person name="Yu Y."/>
            <person name="Kim N.-H."/>
            <person name="Lee O.R."/>
            <person name="Lee T.-H."/>
            <person name="Bashyal P."/>
            <person name="Kim T.-S."/>
            <person name="Lee W.-H."/>
            <person name="Kawkins C."/>
            <person name="Kim C.-K."/>
            <person name="Kim J.S."/>
            <person name="Ahn B.O."/>
            <person name="Rhee S.Y."/>
            <person name="Sohng J.K."/>
        </authorList>
    </citation>
    <scope>NUCLEOTIDE SEQUENCE</scope>
    <source>
        <tissue evidence="2">Leaf</tissue>
    </source>
</reference>
<dbReference type="Proteomes" id="UP000634136">
    <property type="component" value="Unassembled WGS sequence"/>
</dbReference>
<name>A0A834W6S0_9FABA</name>
<feature type="compositionally biased region" description="Basic and acidic residues" evidence="1">
    <location>
        <begin position="1"/>
        <end position="11"/>
    </location>
</feature>
<evidence type="ECO:0000256" key="1">
    <source>
        <dbReference type="SAM" id="MobiDB-lite"/>
    </source>
</evidence>
<accession>A0A834W6S0</accession>
<protein>
    <recommendedName>
        <fullName evidence="4">Retrotransposon gag domain-containing protein</fullName>
    </recommendedName>
</protein>
<dbReference type="PANTHER" id="PTHR33223">
    <property type="entry name" value="CCHC-TYPE DOMAIN-CONTAINING PROTEIN"/>
    <property type="match status" value="1"/>
</dbReference>
<gene>
    <name evidence="2" type="ORF">G2W53_037136</name>
</gene>
<comment type="caution">
    <text evidence="2">The sequence shown here is derived from an EMBL/GenBank/DDBJ whole genome shotgun (WGS) entry which is preliminary data.</text>
</comment>
<keyword evidence="3" id="KW-1185">Reference proteome</keyword>
<organism evidence="2 3">
    <name type="scientific">Senna tora</name>
    <dbReference type="NCBI Taxonomy" id="362788"/>
    <lineage>
        <taxon>Eukaryota</taxon>
        <taxon>Viridiplantae</taxon>
        <taxon>Streptophyta</taxon>
        <taxon>Embryophyta</taxon>
        <taxon>Tracheophyta</taxon>
        <taxon>Spermatophyta</taxon>
        <taxon>Magnoliopsida</taxon>
        <taxon>eudicotyledons</taxon>
        <taxon>Gunneridae</taxon>
        <taxon>Pentapetalae</taxon>
        <taxon>rosids</taxon>
        <taxon>fabids</taxon>
        <taxon>Fabales</taxon>
        <taxon>Fabaceae</taxon>
        <taxon>Caesalpinioideae</taxon>
        <taxon>Cassia clade</taxon>
        <taxon>Senna</taxon>
    </lineage>
</organism>
<dbReference type="EMBL" id="JAAIUW010000011">
    <property type="protein sequence ID" value="KAF7810393.1"/>
    <property type="molecule type" value="Genomic_DNA"/>
</dbReference>
<evidence type="ECO:0000313" key="3">
    <source>
        <dbReference type="Proteomes" id="UP000634136"/>
    </source>
</evidence>
<proteinExistence type="predicted"/>
<evidence type="ECO:0008006" key="4">
    <source>
        <dbReference type="Google" id="ProtNLM"/>
    </source>
</evidence>
<dbReference type="OrthoDB" id="1689420at2759"/>
<feature type="region of interest" description="Disordered" evidence="1">
    <location>
        <begin position="1"/>
        <end position="21"/>
    </location>
</feature>
<dbReference type="PANTHER" id="PTHR33223:SF3">
    <property type="match status" value="1"/>
</dbReference>
<sequence length="362" mass="40367">MQPVHGCKEDGVVGTPHNRTNFDSSKPYSTCRASVAPVKPPFLLVVGFLHLKFVKVFIPQRYIDNPCDLKNSATLNNVTCTSAVTGRQRTPFKTPFMHSCTDGRQPPLVTMVCVLDPVTCSNPPFAPRLRKEKPSLIDMAEEKTLKELDAPPVQQAPLCISAANPQALLELKSSLIHLLPKFRGLANEDPYNHLKEFHVVCSSMKPDRIIEDQIKLRAFPFFLEDAAKKWLFYLPAGSIMSWEQMMKIFLRESPKENEKCCKIEAAKEGVSKAAVDGDLNNHQIDPGEKSQKYLAEIDATDQFGGPTMLKAPPWCNKAKSPHHINQELPFTSGVEKNLTGRDARTWHSYKATSTLCALIDPG</sequence>
<evidence type="ECO:0000313" key="2">
    <source>
        <dbReference type="EMBL" id="KAF7810393.1"/>
    </source>
</evidence>